<feature type="non-terminal residue" evidence="2">
    <location>
        <position position="87"/>
    </location>
</feature>
<organism evidence="2 3">
    <name type="scientific">Lates japonicus</name>
    <name type="common">Japanese lates</name>
    <dbReference type="NCBI Taxonomy" id="270547"/>
    <lineage>
        <taxon>Eukaryota</taxon>
        <taxon>Metazoa</taxon>
        <taxon>Chordata</taxon>
        <taxon>Craniata</taxon>
        <taxon>Vertebrata</taxon>
        <taxon>Euteleostomi</taxon>
        <taxon>Actinopterygii</taxon>
        <taxon>Neopterygii</taxon>
        <taxon>Teleostei</taxon>
        <taxon>Neoteleostei</taxon>
        <taxon>Acanthomorphata</taxon>
        <taxon>Carangaria</taxon>
        <taxon>Carangaria incertae sedis</taxon>
        <taxon>Centropomidae</taxon>
        <taxon>Lates</taxon>
    </lineage>
</organism>
<evidence type="ECO:0000256" key="1">
    <source>
        <dbReference type="SAM" id="MobiDB-lite"/>
    </source>
</evidence>
<feature type="region of interest" description="Disordered" evidence="1">
    <location>
        <begin position="27"/>
        <end position="87"/>
    </location>
</feature>
<evidence type="ECO:0000313" key="2">
    <source>
        <dbReference type="EMBL" id="GLD56793.1"/>
    </source>
</evidence>
<protein>
    <submittedName>
        <fullName evidence="2">Electrogenic sodium bicarbonate cotransporter 4</fullName>
    </submittedName>
</protein>
<name>A0AAD3R633_LATJO</name>
<comment type="caution">
    <text evidence="2">The sequence shown here is derived from an EMBL/GenBank/DDBJ whole genome shotgun (WGS) entry which is preliminary data.</text>
</comment>
<keyword evidence="3" id="KW-1185">Reference proteome</keyword>
<feature type="compositionally biased region" description="Polar residues" evidence="1">
    <location>
        <begin position="63"/>
        <end position="72"/>
    </location>
</feature>
<sequence>EVNPYSTVSSDQNELDRSITLHLKISCPPSPVHSQTSLTPGDAPSHLPPRQPLPQVSIRVESDSGSALLRTTSAAARPLLPSRPAAT</sequence>
<dbReference type="EMBL" id="BRZM01000027">
    <property type="protein sequence ID" value="GLD56793.1"/>
    <property type="molecule type" value="Genomic_DNA"/>
</dbReference>
<feature type="compositionally biased region" description="Low complexity" evidence="1">
    <location>
        <begin position="73"/>
        <end position="87"/>
    </location>
</feature>
<proteinExistence type="predicted"/>
<gene>
    <name evidence="2" type="ORF">AKAME5_000909600</name>
</gene>
<evidence type="ECO:0000313" key="3">
    <source>
        <dbReference type="Proteomes" id="UP001279410"/>
    </source>
</evidence>
<reference evidence="2" key="1">
    <citation type="submission" date="2022-08" db="EMBL/GenBank/DDBJ databases">
        <title>Genome sequencing of akame (Lates japonicus).</title>
        <authorList>
            <person name="Hashiguchi Y."/>
            <person name="Takahashi H."/>
        </authorList>
    </citation>
    <scope>NUCLEOTIDE SEQUENCE</scope>
    <source>
        <strain evidence="2">Kochi</strain>
    </source>
</reference>
<accession>A0AAD3R633</accession>
<dbReference type="AlphaFoldDB" id="A0AAD3R633"/>
<dbReference type="Proteomes" id="UP001279410">
    <property type="component" value="Unassembled WGS sequence"/>
</dbReference>